<proteinExistence type="predicted"/>
<protein>
    <submittedName>
        <fullName evidence="3">Tetratricopeptide repeat protein</fullName>
    </submittedName>
</protein>
<keyword evidence="1" id="KW-0677">Repeat</keyword>
<keyword evidence="2" id="KW-0802">TPR repeat</keyword>
<accession>A0A4R8MUQ8</accession>
<comment type="caution">
    <text evidence="3">The sequence shown here is derived from an EMBL/GenBank/DDBJ whole genome shotgun (WGS) entry which is preliminary data.</text>
</comment>
<dbReference type="PANTHER" id="PTHR45586:SF1">
    <property type="entry name" value="LIPOPOLYSACCHARIDE ASSEMBLY PROTEIN B"/>
    <property type="match status" value="1"/>
</dbReference>
<evidence type="ECO:0000313" key="4">
    <source>
        <dbReference type="Proteomes" id="UP000294684"/>
    </source>
</evidence>
<dbReference type="STRING" id="1193051.LEP1GSC017_3574"/>
<keyword evidence="4" id="KW-1185">Reference proteome</keyword>
<dbReference type="SUPFAM" id="SSF48452">
    <property type="entry name" value="TPR-like"/>
    <property type="match status" value="2"/>
</dbReference>
<dbReference type="InterPro" id="IPR011990">
    <property type="entry name" value="TPR-like_helical_dom_sf"/>
</dbReference>
<dbReference type="EMBL" id="SORO01000001">
    <property type="protein sequence ID" value="TDY71437.1"/>
    <property type="molecule type" value="Genomic_DNA"/>
</dbReference>
<evidence type="ECO:0000256" key="1">
    <source>
        <dbReference type="ARBA" id="ARBA00022737"/>
    </source>
</evidence>
<dbReference type="Gene3D" id="1.25.40.10">
    <property type="entry name" value="Tetratricopeptide repeat domain"/>
    <property type="match status" value="2"/>
</dbReference>
<dbReference type="PANTHER" id="PTHR45586">
    <property type="entry name" value="TPR REPEAT-CONTAINING PROTEIN PA4667"/>
    <property type="match status" value="1"/>
</dbReference>
<dbReference type="Proteomes" id="UP000294684">
    <property type="component" value="Unassembled WGS sequence"/>
</dbReference>
<name>A0A4R8MUQ8_LEPME</name>
<dbReference type="AlphaFoldDB" id="A0A4R8MUQ8"/>
<evidence type="ECO:0000256" key="2">
    <source>
        <dbReference type="ARBA" id="ARBA00022803"/>
    </source>
</evidence>
<evidence type="ECO:0000313" key="3">
    <source>
        <dbReference type="EMBL" id="TDY71437.1"/>
    </source>
</evidence>
<sequence length="683" mass="79632">MKEDTLFQNLVKYFYRYSLKFGVLIFASVLFAESTTLEDIAEGNRYQNEHNCRKAIQFYQSALQKNRNSIDAKLGVANCSFQLGAFRESKKFYLEILDREPKHIPAVTGLCEIYLLDSDFLGISKLIDPLLVEFPNNTTLRITEAKSLQKQGKLDSAIYKINTLSKRLEEPSDLVRMLAELYFTKQNYTDSYNAIDAYSKKEPNDPEGFAFKAKVLLYQNYFYPNQLKAVLSSVQDSLQNSLNLDPKGEDARFYSVYHDIILSNLNGDKEVKRKAFRTIYELAREFPENQLYHSIEANLAWELGETKFATYHYRRALQLDDLDEILRFEAEEYTISNEKEESKLRRELGDYRRDRFYSEKHSLYHKSSLFHLKRARDLSPQTPVIRKELLEFYNQTGESVKYTNLLLRLREEDPNSFKLQNKLEFSIKNLKESLEFREGYLQIDPNAVLDNTVRYSPEVYVFDMESSLPFPYHLQAGRLLSEALRYNLKQMQMVRVVDGDEFKHIRGLLKEMSYHPFSQTLPFAIDNLHLLDSRRKNATKIRYIVHGKYKINDGDIRIDVSVYDRNSLRDIVTWSTNQRGRDSLPTVIHRIGERIRDLLPKEGKILKVKKDEVIVSLGKDDGLKKDSKLEFQRKGNPIFQGEITELGKSISSVKPSVRGWEKELATGDSVILSTDSNKEKKDK</sequence>
<gene>
    <name evidence="3" type="ORF">CLV96_0399</name>
</gene>
<dbReference type="InterPro" id="IPR051012">
    <property type="entry name" value="CellSynth/LPSAsmb/PSIAsmb"/>
</dbReference>
<organism evidence="3 4">
    <name type="scientific">Leptospira meyeri</name>
    <dbReference type="NCBI Taxonomy" id="29508"/>
    <lineage>
        <taxon>Bacteria</taxon>
        <taxon>Pseudomonadati</taxon>
        <taxon>Spirochaetota</taxon>
        <taxon>Spirochaetia</taxon>
        <taxon>Leptospirales</taxon>
        <taxon>Leptospiraceae</taxon>
        <taxon>Leptospira</taxon>
    </lineage>
</organism>
<reference evidence="3 4" key="1">
    <citation type="submission" date="2019-03" db="EMBL/GenBank/DDBJ databases">
        <title>Genomic Encyclopedia of Archaeal and Bacterial Type Strains, Phase II (KMG-II): from individual species to whole genera.</title>
        <authorList>
            <person name="Goeker M."/>
        </authorList>
    </citation>
    <scope>NUCLEOTIDE SEQUENCE [LARGE SCALE GENOMIC DNA]</scope>
    <source>
        <strain evidence="3 4">DSM 21537</strain>
    </source>
</reference>
<dbReference type="Pfam" id="PF14559">
    <property type="entry name" value="TPR_19"/>
    <property type="match status" value="1"/>
</dbReference>